<protein>
    <recommendedName>
        <fullName evidence="7">Chitin-binding type-2 domain-containing protein</fullName>
    </recommendedName>
</protein>
<feature type="signal peptide" evidence="6">
    <location>
        <begin position="1"/>
        <end position="16"/>
    </location>
</feature>
<dbReference type="GO" id="GO:0005576">
    <property type="term" value="C:extracellular region"/>
    <property type="evidence" value="ECO:0007669"/>
    <property type="project" value="InterPro"/>
</dbReference>
<dbReference type="GO" id="GO:0008061">
    <property type="term" value="F:chitin binding"/>
    <property type="evidence" value="ECO:0007669"/>
    <property type="project" value="UniProtKB-KW"/>
</dbReference>
<dbReference type="PROSITE" id="PS50940">
    <property type="entry name" value="CHIT_BIND_II"/>
    <property type="match status" value="1"/>
</dbReference>
<dbReference type="SMART" id="SM00494">
    <property type="entry name" value="ChtBD2"/>
    <property type="match status" value="3"/>
</dbReference>
<dbReference type="Pfam" id="PF01607">
    <property type="entry name" value="CBM_14"/>
    <property type="match status" value="3"/>
</dbReference>
<dbReference type="InterPro" id="IPR002557">
    <property type="entry name" value="Chitin-bd_dom"/>
</dbReference>
<name>A0A2T7NVX4_POMCA</name>
<evidence type="ECO:0000256" key="3">
    <source>
        <dbReference type="ARBA" id="ARBA00022737"/>
    </source>
</evidence>
<dbReference type="Gene3D" id="2.170.140.10">
    <property type="entry name" value="Chitin binding domain"/>
    <property type="match status" value="3"/>
</dbReference>
<keyword evidence="1" id="KW-0147">Chitin-binding</keyword>
<reference evidence="8 9" key="1">
    <citation type="submission" date="2018-04" db="EMBL/GenBank/DDBJ databases">
        <title>The genome of golden apple snail Pomacea canaliculata provides insight into stress tolerance and invasive adaptation.</title>
        <authorList>
            <person name="Liu C."/>
            <person name="Liu B."/>
            <person name="Ren Y."/>
            <person name="Zhang Y."/>
            <person name="Wang H."/>
            <person name="Li S."/>
            <person name="Jiang F."/>
            <person name="Yin L."/>
            <person name="Zhang G."/>
            <person name="Qian W."/>
            <person name="Fan W."/>
        </authorList>
    </citation>
    <scope>NUCLEOTIDE SEQUENCE [LARGE SCALE GENOMIC DNA]</scope>
    <source>
        <strain evidence="8">SZHN2017</strain>
        <tissue evidence="8">Muscle</tissue>
    </source>
</reference>
<keyword evidence="9" id="KW-1185">Reference proteome</keyword>
<evidence type="ECO:0000313" key="9">
    <source>
        <dbReference type="Proteomes" id="UP000245119"/>
    </source>
</evidence>
<dbReference type="EMBL" id="PZQS01000009">
    <property type="protein sequence ID" value="PVD25319.1"/>
    <property type="molecule type" value="Genomic_DNA"/>
</dbReference>
<dbReference type="InterPro" id="IPR051940">
    <property type="entry name" value="Chitin_bind-dev_reg"/>
</dbReference>
<evidence type="ECO:0000256" key="1">
    <source>
        <dbReference type="ARBA" id="ARBA00022669"/>
    </source>
</evidence>
<keyword evidence="5" id="KW-0325">Glycoprotein</keyword>
<organism evidence="8 9">
    <name type="scientific">Pomacea canaliculata</name>
    <name type="common">Golden apple snail</name>
    <dbReference type="NCBI Taxonomy" id="400727"/>
    <lineage>
        <taxon>Eukaryota</taxon>
        <taxon>Metazoa</taxon>
        <taxon>Spiralia</taxon>
        <taxon>Lophotrochozoa</taxon>
        <taxon>Mollusca</taxon>
        <taxon>Gastropoda</taxon>
        <taxon>Caenogastropoda</taxon>
        <taxon>Architaenioglossa</taxon>
        <taxon>Ampullarioidea</taxon>
        <taxon>Ampullariidae</taxon>
        <taxon>Pomacea</taxon>
    </lineage>
</organism>
<gene>
    <name evidence="8" type="ORF">C0Q70_15819</name>
</gene>
<dbReference type="SUPFAM" id="SSF57625">
    <property type="entry name" value="Invertebrate chitin-binding proteins"/>
    <property type="match status" value="3"/>
</dbReference>
<dbReference type="AlphaFoldDB" id="A0A2T7NVX4"/>
<keyword evidence="2 6" id="KW-0732">Signal</keyword>
<evidence type="ECO:0000256" key="5">
    <source>
        <dbReference type="ARBA" id="ARBA00023180"/>
    </source>
</evidence>
<keyword evidence="3" id="KW-0677">Repeat</keyword>
<evidence type="ECO:0000259" key="7">
    <source>
        <dbReference type="PROSITE" id="PS50940"/>
    </source>
</evidence>
<dbReference type="PANTHER" id="PTHR23301:SF0">
    <property type="entry name" value="CHITIN-BINDING TYPE-2 DOMAIN-CONTAINING PROTEIN-RELATED"/>
    <property type="match status" value="1"/>
</dbReference>
<proteinExistence type="predicted"/>
<evidence type="ECO:0000313" key="8">
    <source>
        <dbReference type="EMBL" id="PVD25319.1"/>
    </source>
</evidence>
<dbReference type="InterPro" id="IPR036508">
    <property type="entry name" value="Chitin-bd_dom_sf"/>
</dbReference>
<dbReference type="STRING" id="400727.A0A2T7NVX4"/>
<evidence type="ECO:0000256" key="2">
    <source>
        <dbReference type="ARBA" id="ARBA00022729"/>
    </source>
</evidence>
<feature type="domain" description="Chitin-binding type-2" evidence="7">
    <location>
        <begin position="35"/>
        <end position="94"/>
    </location>
</feature>
<evidence type="ECO:0000256" key="6">
    <source>
        <dbReference type="SAM" id="SignalP"/>
    </source>
</evidence>
<feature type="chain" id="PRO_5015649062" description="Chitin-binding type-2 domain-containing protein" evidence="6">
    <location>
        <begin position="17"/>
        <end position="248"/>
    </location>
</feature>
<comment type="caution">
    <text evidence="8">The sequence shown here is derived from an EMBL/GenBank/DDBJ whole genome shotgun (WGS) entry which is preliminary data.</text>
</comment>
<sequence>MKTLLVFASVLGLALAVPTREDRQTACVDAFENVPNICLKNPFSQVYFAHPSDVTKFLQCDVYGRMYVIQCPAGEVFVVSSNSCQPHSVSEVPSATTKPVILPIIGEQSSGANPCTVKGQEYYPVAGDRTKFVKCDLVGNPSIMNCPTDLVWEQKVITCVYPYEAFLLDSSQGHSGEGSSGIITDPNINGAGDSPCTQNAISAGHFYFPHPQPEKFIQCDLWGKAYVMSCPKGYLWNAKLVTCYDPFP</sequence>
<keyword evidence="4" id="KW-1015">Disulfide bond</keyword>
<dbReference type="PANTHER" id="PTHR23301">
    <property type="entry name" value="CHITIN BINDING PERITROPHIN-A"/>
    <property type="match status" value="1"/>
</dbReference>
<dbReference type="OrthoDB" id="6112160at2759"/>
<dbReference type="OMA" id="HQVYLPH"/>
<dbReference type="Proteomes" id="UP000245119">
    <property type="component" value="Linkage Group LG9"/>
</dbReference>
<accession>A0A2T7NVX4</accession>
<evidence type="ECO:0000256" key="4">
    <source>
        <dbReference type="ARBA" id="ARBA00023157"/>
    </source>
</evidence>